<dbReference type="FunFam" id="1.20.120.1230:FF:000001">
    <property type="entry name" value="Sucrose synthase"/>
    <property type="match status" value="1"/>
</dbReference>
<dbReference type="GO" id="GO:0016157">
    <property type="term" value="F:sucrose synthase activity"/>
    <property type="evidence" value="ECO:0007669"/>
    <property type="project" value="UniProtKB-UniRule"/>
</dbReference>
<protein>
    <recommendedName>
        <fullName evidence="3 7">Sucrose synthase</fullName>
        <ecNumber evidence="3 7">2.4.1.13</ecNumber>
    </recommendedName>
</protein>
<comment type="function">
    <text evidence="1 7">Sucrose-cleaving enzyme that provides UDP-glucose and fructose for various metabolic pathways.</text>
</comment>
<organism evidence="10 11">
    <name type="scientific">Tagetes erecta</name>
    <name type="common">African marigold</name>
    <dbReference type="NCBI Taxonomy" id="13708"/>
    <lineage>
        <taxon>Eukaryota</taxon>
        <taxon>Viridiplantae</taxon>
        <taxon>Streptophyta</taxon>
        <taxon>Embryophyta</taxon>
        <taxon>Tracheophyta</taxon>
        <taxon>Spermatophyta</taxon>
        <taxon>Magnoliopsida</taxon>
        <taxon>eudicotyledons</taxon>
        <taxon>Gunneridae</taxon>
        <taxon>Pentapetalae</taxon>
        <taxon>asterids</taxon>
        <taxon>campanulids</taxon>
        <taxon>Asterales</taxon>
        <taxon>Asteraceae</taxon>
        <taxon>Asteroideae</taxon>
        <taxon>Heliantheae alliance</taxon>
        <taxon>Tageteae</taxon>
        <taxon>Tagetes</taxon>
    </lineage>
</organism>
<dbReference type="EC" id="2.4.1.13" evidence="3 7"/>
<comment type="catalytic activity">
    <reaction evidence="6 7">
        <text>an NDP-alpha-D-glucose + D-fructose = a ribonucleoside 5'-diphosphate + sucrose + H(+)</text>
        <dbReference type="Rhea" id="RHEA:16241"/>
        <dbReference type="ChEBI" id="CHEBI:15378"/>
        <dbReference type="ChEBI" id="CHEBI:17992"/>
        <dbReference type="ChEBI" id="CHEBI:37721"/>
        <dbReference type="ChEBI" id="CHEBI:57930"/>
        <dbReference type="ChEBI" id="CHEBI:76533"/>
        <dbReference type="EC" id="2.4.1.13"/>
    </reaction>
</comment>
<evidence type="ECO:0000256" key="7">
    <source>
        <dbReference type="RuleBase" id="RU280817"/>
    </source>
</evidence>
<dbReference type="EMBL" id="JAUHHV010000010">
    <property type="protein sequence ID" value="KAK1410591.1"/>
    <property type="molecule type" value="Genomic_DNA"/>
</dbReference>
<dbReference type="Gene3D" id="3.10.450.330">
    <property type="match status" value="1"/>
</dbReference>
<evidence type="ECO:0000256" key="1">
    <source>
        <dbReference type="ARBA" id="ARBA00002595"/>
    </source>
</evidence>
<dbReference type="InterPro" id="IPR056735">
    <property type="entry name" value="SUS_N"/>
</dbReference>
<dbReference type="Pfam" id="PF24862">
    <property type="entry name" value="SUS_EPBD"/>
    <property type="match status" value="1"/>
</dbReference>
<dbReference type="Pfam" id="PF00534">
    <property type="entry name" value="Glycos_transf_1"/>
    <property type="match status" value="1"/>
</dbReference>
<dbReference type="InterPro" id="IPR001296">
    <property type="entry name" value="Glyco_trans_1"/>
</dbReference>
<dbReference type="InterPro" id="IPR012820">
    <property type="entry name" value="Sucrose_synthase_pln/cyn"/>
</dbReference>
<feature type="domain" description="SET" evidence="9">
    <location>
        <begin position="66"/>
        <end position="299"/>
    </location>
</feature>
<name>A0AAD8JXM1_TARER</name>
<evidence type="ECO:0000259" key="9">
    <source>
        <dbReference type="PROSITE" id="PS50280"/>
    </source>
</evidence>
<dbReference type="PROSITE" id="PS50280">
    <property type="entry name" value="SET"/>
    <property type="match status" value="1"/>
</dbReference>
<evidence type="ECO:0000256" key="2">
    <source>
        <dbReference type="ARBA" id="ARBA00005894"/>
    </source>
</evidence>
<dbReference type="Gene3D" id="3.90.1420.10">
    <property type="entry name" value="Rubisco LSMT, substrate-binding domain"/>
    <property type="match status" value="1"/>
</dbReference>
<proteinExistence type="inferred from homology"/>
<dbReference type="CDD" id="cd10527">
    <property type="entry name" value="SET_LSMT"/>
    <property type="match status" value="1"/>
</dbReference>
<accession>A0AAD8JXM1</accession>
<dbReference type="InterPro" id="IPR000368">
    <property type="entry name" value="Sucrose_synth_GT-B1"/>
</dbReference>
<dbReference type="InterPro" id="IPR046341">
    <property type="entry name" value="SET_dom_sf"/>
</dbReference>
<sequence>MKPGKNGKEKIGGSGDRRVEMDEAQKLRNFMQWATALGVSDFISINADEGQRQNPNSRQTLSCLGQSLSISYFPDAGGRGLCAVRDLYKGELMLKVPKSCLMTSQSLMLNDHRLAMAVSKSDLSSTQILTVALLNEVSKGKRSWWYPYLTQFPSNYDILASFDQFEIQALQLDDAIWAAERAVEKTKMEWKSATGVMEELMFKPHYMSFKAWIWASASISSRTMHISWDSAGCFCPVGDFFNYAAPEDEQVFSEDLTAADVAANPLRLTDGVFEEECSAYCFYARTNYKKGQQVLLSYGTYTNLELLEHYGFILNKNPNDKAYVPLPSDLHSLCSWPLDSLYIHHNGKPSFALLAVMRLWATPPHLQKSVRHLAFSGSLISNENEIMVMEWLSKKCSLGLKILPTSIEEDKLLLSVIDKDFESVMEVKNELLMLTGESYAFLKVNGLLEDEVSDDKKTLRSMDKWKLAIWWRLKYKLMLHDCISYCRRVVVEESNSRRVGDDVEASQLKIKQLYLRPDASSSIMKRSESVVDAMPEALRQSRYHMKKCFQKYVEKGKRTMNLQHVMQELDIVVEDKDEKARLFEGSLGYILSKTQEAAVVPPYVALAIRPNPGFWEFVKVNSNDLSVDGITVEDYLKFREMIVDETWANDENALEIDFGSMDFNLPNMNLPSSIGNGVNFISKFITSKLHTHSNNHQPLVDYLLSLNHEGENLMINDTLNNVTKLQAALIVAHASLSSLPDDTPYQSFELRFKEWGLEKGWGDNAGRVKETILLLSKFLEAPDPVNLEALFSRIPNIFNVVLFSIHGYFGQSNVLGLPDTGGQVVYVLDQVVALEQELLTRIKQQGLNFKPQILVVTRLLPDAKGTKCNQILEPVTNTKHSHILRVPFRTEKNVLRKWVSRFDIYPYLENFTQDASAKIIETMEAKPDLIIGNYTDGNLVASLVANKLGTTLGTIAHALEKTKYEDSDLNWKQFDPKYHFSCQFTADMIAMNSADFIITSTFQEIAGSKDKPGQYESHGAFTLPGLYRVVSGINVFDPKFNIASPGADQTVYFPYTETQKRFTMFRPAIEELLFSKVENEEHIGYLEDKNKPIIFSMARLDTVKNITGLAKWFGENKRLRSLVNLVIVAGFFDPSKSKDREEIAEIKKMHLLIEKYQLKGQIRWIAAQTDKKRNSELYRFIADSKGAFVQPALYEAFGLTVIEAMNCGLPTFATNQGGPAEIIVDGVSGFQIDPNYGDQASNKIADFFQKCKEDPEYWNIISEGGLKRINESYTWKIYANKVLNMGNIYTFWKRLNKEQKEAKQRYIELFYNLHYRNLVSTVPIARDEAQPAPVSRAKLATQPTTRRRTQSRLQRLFGA</sequence>
<evidence type="ECO:0000313" key="10">
    <source>
        <dbReference type="EMBL" id="KAK1410591.1"/>
    </source>
</evidence>
<dbReference type="FunFam" id="3.10.450.330:FF:000001">
    <property type="entry name" value="Sucrose synthase"/>
    <property type="match status" value="1"/>
</dbReference>
<keyword evidence="5 7" id="KW-0808">Transferase</keyword>
<feature type="region of interest" description="Disordered" evidence="8">
    <location>
        <begin position="1333"/>
        <end position="1352"/>
    </location>
</feature>
<dbReference type="Pfam" id="PF24861">
    <property type="entry name" value="SUS_N"/>
    <property type="match status" value="1"/>
</dbReference>
<dbReference type="Gene3D" id="3.90.1410.10">
    <property type="entry name" value="set domain protein methyltransferase, domain 1"/>
    <property type="match status" value="1"/>
</dbReference>
<evidence type="ECO:0000256" key="3">
    <source>
        <dbReference type="ARBA" id="ARBA00012540"/>
    </source>
</evidence>
<comment type="similarity">
    <text evidence="2 7">Belongs to the glycosyltransferase 1 family. Plant sucrose synthase subfamily.</text>
</comment>
<dbReference type="Pfam" id="PF00862">
    <property type="entry name" value="GT-B_Sucrose_synth"/>
    <property type="match status" value="1"/>
</dbReference>
<evidence type="ECO:0000313" key="11">
    <source>
        <dbReference type="Proteomes" id="UP001229421"/>
    </source>
</evidence>
<dbReference type="InterPro" id="IPR056736">
    <property type="entry name" value="SUS_EPBD"/>
</dbReference>
<dbReference type="InterPro" id="IPR036464">
    <property type="entry name" value="Rubisco_LSMT_subst-bd_sf"/>
</dbReference>
<evidence type="ECO:0000256" key="4">
    <source>
        <dbReference type="ARBA" id="ARBA00022676"/>
    </source>
</evidence>
<dbReference type="PANTHER" id="PTHR45839:SF4">
    <property type="entry name" value="SUCROSE SYNTHASE 5"/>
    <property type="match status" value="1"/>
</dbReference>
<dbReference type="GO" id="GO:0005985">
    <property type="term" value="P:sucrose metabolic process"/>
    <property type="evidence" value="ECO:0007669"/>
    <property type="project" value="InterPro"/>
</dbReference>
<dbReference type="SUPFAM" id="SSF82199">
    <property type="entry name" value="SET domain"/>
    <property type="match status" value="1"/>
</dbReference>
<evidence type="ECO:0000256" key="6">
    <source>
        <dbReference type="ARBA" id="ARBA00049030"/>
    </source>
</evidence>
<gene>
    <name evidence="10" type="ORF">QVD17_37128</name>
</gene>
<dbReference type="FunFam" id="3.40.50.2000:FF:000006">
    <property type="entry name" value="Sucrose synthase"/>
    <property type="match status" value="1"/>
</dbReference>
<dbReference type="Gene3D" id="3.40.50.2000">
    <property type="entry name" value="Glycogen Phosphorylase B"/>
    <property type="match status" value="2"/>
</dbReference>
<dbReference type="InterPro" id="IPR001214">
    <property type="entry name" value="SET_dom"/>
</dbReference>
<dbReference type="NCBIfam" id="TIGR02470">
    <property type="entry name" value="sucr_synth"/>
    <property type="match status" value="1"/>
</dbReference>
<dbReference type="Gene3D" id="1.20.120.1230">
    <property type="match status" value="1"/>
</dbReference>
<dbReference type="Proteomes" id="UP001229421">
    <property type="component" value="Unassembled WGS sequence"/>
</dbReference>
<comment type="caution">
    <text evidence="10">The sequence shown here is derived from an EMBL/GenBank/DDBJ whole genome shotgun (WGS) entry which is preliminary data.</text>
</comment>
<reference evidence="10" key="1">
    <citation type="journal article" date="2023" name="bioRxiv">
        <title>Improved chromosome-level genome assembly for marigold (Tagetes erecta).</title>
        <authorList>
            <person name="Jiang F."/>
            <person name="Yuan L."/>
            <person name="Wang S."/>
            <person name="Wang H."/>
            <person name="Xu D."/>
            <person name="Wang A."/>
            <person name="Fan W."/>
        </authorList>
    </citation>
    <scope>NUCLEOTIDE SEQUENCE</scope>
    <source>
        <strain evidence="10">WSJ</strain>
        <tissue evidence="10">Leaf</tissue>
    </source>
</reference>
<keyword evidence="4 7" id="KW-0328">Glycosyltransferase</keyword>
<evidence type="ECO:0000256" key="5">
    <source>
        <dbReference type="ARBA" id="ARBA00022679"/>
    </source>
</evidence>
<dbReference type="SUPFAM" id="SSF53756">
    <property type="entry name" value="UDP-Glycosyltransferase/glycogen phosphorylase"/>
    <property type="match status" value="1"/>
</dbReference>
<keyword evidence="11" id="KW-1185">Reference proteome</keyword>
<dbReference type="PANTHER" id="PTHR45839">
    <property type="match status" value="1"/>
</dbReference>
<evidence type="ECO:0000256" key="8">
    <source>
        <dbReference type="SAM" id="MobiDB-lite"/>
    </source>
</evidence>